<dbReference type="PROSITE" id="PS00027">
    <property type="entry name" value="HOMEOBOX_1"/>
    <property type="match status" value="1"/>
</dbReference>
<dbReference type="InterPro" id="IPR001356">
    <property type="entry name" value="HD"/>
</dbReference>
<dbReference type="GO" id="GO:0000981">
    <property type="term" value="F:DNA-binding transcription factor activity, RNA polymerase II-specific"/>
    <property type="evidence" value="ECO:0007669"/>
    <property type="project" value="InterPro"/>
</dbReference>
<keyword evidence="9" id="KW-1185">Reference proteome</keyword>
<proteinExistence type="predicted"/>
<organism evidence="8 9">
    <name type="scientific">Lachancea mirantina</name>
    <dbReference type="NCBI Taxonomy" id="1230905"/>
    <lineage>
        <taxon>Eukaryota</taxon>
        <taxon>Fungi</taxon>
        <taxon>Dikarya</taxon>
        <taxon>Ascomycota</taxon>
        <taxon>Saccharomycotina</taxon>
        <taxon>Saccharomycetes</taxon>
        <taxon>Saccharomycetales</taxon>
        <taxon>Saccharomycetaceae</taxon>
        <taxon>Lachancea</taxon>
    </lineage>
</organism>
<evidence type="ECO:0000256" key="3">
    <source>
        <dbReference type="ARBA" id="ARBA00023242"/>
    </source>
</evidence>
<name>A0A1G4KAU7_9SACH</name>
<feature type="compositionally biased region" description="Polar residues" evidence="6">
    <location>
        <begin position="259"/>
        <end position="272"/>
    </location>
</feature>
<dbReference type="EMBL" id="LT598469">
    <property type="protein sequence ID" value="SCV01361.1"/>
    <property type="molecule type" value="Genomic_DNA"/>
</dbReference>
<dbReference type="PROSITE" id="PS50071">
    <property type="entry name" value="HOMEOBOX_2"/>
    <property type="match status" value="1"/>
</dbReference>
<dbReference type="OrthoDB" id="6159439at2759"/>
<feature type="domain" description="Homeobox" evidence="7">
    <location>
        <begin position="172"/>
        <end position="232"/>
    </location>
</feature>
<feature type="DNA-binding region" description="Homeobox" evidence="4">
    <location>
        <begin position="174"/>
        <end position="233"/>
    </location>
</feature>
<feature type="compositionally biased region" description="Polar residues" evidence="6">
    <location>
        <begin position="234"/>
        <end position="249"/>
    </location>
</feature>
<evidence type="ECO:0000256" key="5">
    <source>
        <dbReference type="RuleBase" id="RU000682"/>
    </source>
</evidence>
<evidence type="ECO:0000256" key="4">
    <source>
        <dbReference type="PROSITE-ProRule" id="PRU00108"/>
    </source>
</evidence>
<gene>
    <name evidence="8" type="ORF">LAMI_0G11012G</name>
</gene>
<dbReference type="PANTHER" id="PTHR24324">
    <property type="entry name" value="HOMEOBOX PROTEIN HHEX"/>
    <property type="match status" value="1"/>
</dbReference>
<evidence type="ECO:0000256" key="2">
    <source>
        <dbReference type="ARBA" id="ARBA00023155"/>
    </source>
</evidence>
<protein>
    <submittedName>
        <fullName evidence="8">LAMI_0G11012g1_1</fullName>
    </submittedName>
</protein>
<evidence type="ECO:0000259" key="7">
    <source>
        <dbReference type="PROSITE" id="PS50071"/>
    </source>
</evidence>
<reference evidence="8 9" key="1">
    <citation type="submission" date="2016-03" db="EMBL/GenBank/DDBJ databases">
        <authorList>
            <person name="Devillers H."/>
        </authorList>
    </citation>
    <scope>NUCLEOTIDE SEQUENCE [LARGE SCALE GENOMIC DNA]</scope>
    <source>
        <strain evidence="8">CBS 11717</strain>
    </source>
</reference>
<dbReference type="CDD" id="cd00086">
    <property type="entry name" value="homeodomain"/>
    <property type="match status" value="1"/>
</dbReference>
<comment type="subcellular location">
    <subcellularLocation>
        <location evidence="4 5">Nucleus</location>
    </subcellularLocation>
</comment>
<feature type="compositionally biased region" description="Low complexity" evidence="6">
    <location>
        <begin position="297"/>
        <end position="311"/>
    </location>
</feature>
<keyword evidence="2 4" id="KW-0371">Homeobox</keyword>
<sequence length="387" mass="42520">MTNKTVLPPINSLLVESEATRSYSEPCSPYLVPGKLNSFRTDQQGVIKLPPVSLPTVPAIMAIKSLEMAPTGYPAGFDHISANATPGSTPRGDLKRANSCNASFEMSPSVARKTPYISNMFHSSLAEKSRILPATPCSASKQFSKDSKRAFAFISHSQDTFPGKEPSIDNAPLARRKRRRTSKNELNILQAEFLICATPDKQKRVELSERCNMSEKAIQIWFQNRRQSVKRQQKASLTENSAETTNSAALNPLTPVTVKPSSCTSKSGSESPTTPPSAIDVAFQRGNSNATERPEMTISTPTKDKTSPTSTRGQALTFRLKSDTKILTPIRTSPNNRVNKLINGRVMPRGGSKDLDKIPPPAKLQFKPFQKHERAILKEIDINTLRA</sequence>
<keyword evidence="1 4" id="KW-0238">DNA-binding</keyword>
<dbReference type="InterPro" id="IPR009057">
    <property type="entry name" value="Homeodomain-like_sf"/>
</dbReference>
<evidence type="ECO:0000313" key="8">
    <source>
        <dbReference type="EMBL" id="SCV01361.1"/>
    </source>
</evidence>
<dbReference type="GO" id="GO:0005634">
    <property type="term" value="C:nucleus"/>
    <property type="evidence" value="ECO:0007669"/>
    <property type="project" value="UniProtKB-SubCell"/>
</dbReference>
<dbReference type="PANTHER" id="PTHR24324:SF9">
    <property type="entry name" value="HOMEOBOX DOMAIN-CONTAINING PROTEIN"/>
    <property type="match status" value="1"/>
</dbReference>
<dbReference type="InterPro" id="IPR017970">
    <property type="entry name" value="Homeobox_CS"/>
</dbReference>
<dbReference type="Gene3D" id="1.10.10.60">
    <property type="entry name" value="Homeodomain-like"/>
    <property type="match status" value="1"/>
</dbReference>
<dbReference type="AlphaFoldDB" id="A0A1G4KAU7"/>
<dbReference type="Pfam" id="PF00046">
    <property type="entry name" value="Homeodomain"/>
    <property type="match status" value="1"/>
</dbReference>
<dbReference type="Proteomes" id="UP000191024">
    <property type="component" value="Chromosome G"/>
</dbReference>
<dbReference type="STRING" id="1230905.A0A1G4KAU7"/>
<dbReference type="GO" id="GO:0030154">
    <property type="term" value="P:cell differentiation"/>
    <property type="evidence" value="ECO:0007669"/>
    <property type="project" value="TreeGrafter"/>
</dbReference>
<feature type="region of interest" description="Disordered" evidence="6">
    <location>
        <begin position="232"/>
        <end position="313"/>
    </location>
</feature>
<dbReference type="SMART" id="SM00389">
    <property type="entry name" value="HOX"/>
    <property type="match status" value="1"/>
</dbReference>
<evidence type="ECO:0000256" key="1">
    <source>
        <dbReference type="ARBA" id="ARBA00023125"/>
    </source>
</evidence>
<evidence type="ECO:0000313" key="9">
    <source>
        <dbReference type="Proteomes" id="UP000191024"/>
    </source>
</evidence>
<dbReference type="GO" id="GO:0000978">
    <property type="term" value="F:RNA polymerase II cis-regulatory region sequence-specific DNA binding"/>
    <property type="evidence" value="ECO:0007669"/>
    <property type="project" value="TreeGrafter"/>
</dbReference>
<dbReference type="SUPFAM" id="SSF46689">
    <property type="entry name" value="Homeodomain-like"/>
    <property type="match status" value="1"/>
</dbReference>
<accession>A0A1G4KAU7</accession>
<dbReference type="InterPro" id="IPR051000">
    <property type="entry name" value="Homeobox_DNA-bind_prot"/>
</dbReference>
<keyword evidence="3 4" id="KW-0539">Nucleus</keyword>
<evidence type="ECO:0000256" key="6">
    <source>
        <dbReference type="SAM" id="MobiDB-lite"/>
    </source>
</evidence>